<reference evidence="3" key="1">
    <citation type="submission" date="2022-08" db="EMBL/GenBank/DDBJ databases">
        <authorList>
            <person name="Gutierrez-Valencia J."/>
        </authorList>
    </citation>
    <scope>NUCLEOTIDE SEQUENCE</scope>
</reference>
<feature type="transmembrane region" description="Helical" evidence="2">
    <location>
        <begin position="20"/>
        <end position="48"/>
    </location>
</feature>
<keyword evidence="2" id="KW-1133">Transmembrane helix</keyword>
<proteinExistence type="predicted"/>
<sequence>MAPLWMNNVDQKLKLIMASFPSSALTLLFALSLLALAGVVIAILILLVRRSKSLSHGLSRGGSSTDRAMLMEAEHGRATDDDENDDDLEVAAAGGSSWVTIRKVLMSSMRWSEGSRVAEEEIMMISSSSVSSCSSSSQRSCNYRVEDEEIISRVVINCPERTTRGVAPVPEESPVPVQPRGEAAERGGGGGGYVFGWSRGGNWRREKHVGPSTAAAAAAAAVWQRPILMGEKCELPKFSGLILYDERGRPLYDQKELLSDMPLEAKEKKEGVALNFHHC</sequence>
<accession>A0AAV0M3Q1</accession>
<dbReference type="PANTHER" id="PTHR33237:SF21">
    <property type="entry name" value="TRANSMEMBRANE PROTEIN"/>
    <property type="match status" value="1"/>
</dbReference>
<gene>
    <name evidence="3" type="ORF">LITE_LOCUS26714</name>
</gene>
<protein>
    <submittedName>
        <fullName evidence="3">Uncharacterized protein</fullName>
    </submittedName>
</protein>
<evidence type="ECO:0000256" key="2">
    <source>
        <dbReference type="SAM" id="Phobius"/>
    </source>
</evidence>
<dbReference type="Proteomes" id="UP001154282">
    <property type="component" value="Unassembled WGS sequence"/>
</dbReference>
<keyword evidence="2" id="KW-0472">Membrane</keyword>
<dbReference type="PANTHER" id="PTHR33237">
    <property type="entry name" value="F2P16.13 PROTEIN-RELATED"/>
    <property type="match status" value="1"/>
</dbReference>
<name>A0AAV0M3Q1_9ROSI</name>
<evidence type="ECO:0000313" key="3">
    <source>
        <dbReference type="EMBL" id="CAI0441025.1"/>
    </source>
</evidence>
<organism evidence="3 4">
    <name type="scientific">Linum tenue</name>
    <dbReference type="NCBI Taxonomy" id="586396"/>
    <lineage>
        <taxon>Eukaryota</taxon>
        <taxon>Viridiplantae</taxon>
        <taxon>Streptophyta</taxon>
        <taxon>Embryophyta</taxon>
        <taxon>Tracheophyta</taxon>
        <taxon>Spermatophyta</taxon>
        <taxon>Magnoliopsida</taxon>
        <taxon>eudicotyledons</taxon>
        <taxon>Gunneridae</taxon>
        <taxon>Pentapetalae</taxon>
        <taxon>rosids</taxon>
        <taxon>fabids</taxon>
        <taxon>Malpighiales</taxon>
        <taxon>Linaceae</taxon>
        <taxon>Linum</taxon>
    </lineage>
</organism>
<dbReference type="AlphaFoldDB" id="A0AAV0M3Q1"/>
<dbReference type="EMBL" id="CAMGYJ010000007">
    <property type="protein sequence ID" value="CAI0441025.1"/>
    <property type="molecule type" value="Genomic_DNA"/>
</dbReference>
<evidence type="ECO:0000256" key="1">
    <source>
        <dbReference type="SAM" id="MobiDB-lite"/>
    </source>
</evidence>
<feature type="region of interest" description="Disordered" evidence="1">
    <location>
        <begin position="165"/>
        <end position="187"/>
    </location>
</feature>
<evidence type="ECO:0000313" key="4">
    <source>
        <dbReference type="Proteomes" id="UP001154282"/>
    </source>
</evidence>
<keyword evidence="4" id="KW-1185">Reference proteome</keyword>
<comment type="caution">
    <text evidence="3">The sequence shown here is derived from an EMBL/GenBank/DDBJ whole genome shotgun (WGS) entry which is preliminary data.</text>
</comment>
<keyword evidence="2" id="KW-0812">Transmembrane</keyword>